<feature type="domain" description="DUF4132" evidence="1">
    <location>
        <begin position="425"/>
        <end position="605"/>
    </location>
</feature>
<evidence type="ECO:0000259" key="1">
    <source>
        <dbReference type="Pfam" id="PF13569"/>
    </source>
</evidence>
<evidence type="ECO:0000313" key="4">
    <source>
        <dbReference type="Proteomes" id="UP001596514"/>
    </source>
</evidence>
<proteinExistence type="predicted"/>
<comment type="caution">
    <text evidence="3">The sequence shown here is derived from an EMBL/GenBank/DDBJ whole genome shotgun (WGS) entry which is preliminary data.</text>
</comment>
<sequence length="830" mass="92534">MTSDMGLLDELSAEQLGWLGDLDRTRADVFARLDEFYVPEQCWPAPTFTEKVTAALGSDLSDAQWRAVGVWAQLRMSMPRDHRPGSALLALRVSERRPAWTGDEIELLWRAAVEPILHGYAHEAPLLIPWAVTRKLTHEEQRRHLPTMRRIQEIMTAHPWHSGSRLKRDMDVFLAGHAENPVTAATCLVGGGDGFAALLVTEYGSRLGDPRTFPLLRHWMTATSARPKPAWLGQAADLLTPDATALIREILGRVPAYRESTVQQRYGDHVRTTTTYLHERTATLLRGMVWNCELIGEPWTVPLLGEVALAAGTGIGGSGPNSRCEMLVNAALLVLGRNGGLEVVAPLARMQAKVRRKSILAKVAQVLDTVAVHAGLSREQLLDRTAPTFGLGLDGVREERAGEHVIRLALNEAGTPLLTFLNPAGRPVKSVPKAVRESHGALLSEFRNTLKEIRGTLPTERFRVERALAEDRVWRWGQVEEFFLDHPVTGVHGRRLIWQILQGPAGTPVRAGDGWELTDPLGRRIQPRADTPMQLWHPIRETVEEVRAWRDHLLEIGSRQPFKQAFREVYLLTPAEERSGTLSNRFAEHRLRYGQAKALLSERGWTGLSLGHWDAAGGSEQGEAVKDILGWQARWDMHLPWESWETDGGGTAAFCVSGPIRFYRTDEESSQEEFRRPAPLTEVPSLVLSEVMRDADLAVGVSSVGLDPEGQGDYWQSYNFGDLTETAEIRRDALARLLPRLRIADRAELTDRFLRVRGDLRTYRIHLGSGNILMEPNDAYLCIVPRGGSDSVFLPFEEEGGMLSVIISKAFLLADDTAITDPSITRQIKV</sequence>
<dbReference type="Pfam" id="PF13569">
    <property type="entry name" value="DUF4132"/>
    <property type="match status" value="1"/>
</dbReference>
<keyword evidence="4" id="KW-1185">Reference proteome</keyword>
<protein>
    <submittedName>
        <fullName evidence="3">DUF4132 domain-containing protein</fullName>
    </submittedName>
</protein>
<accession>A0ABW2TDF3</accession>
<name>A0ABW2TDF3_9ACTN</name>
<gene>
    <name evidence="3" type="ORF">ACFQVD_42040</name>
</gene>
<dbReference type="EMBL" id="JBHTEE010000001">
    <property type="protein sequence ID" value="MFC7606698.1"/>
    <property type="molecule type" value="Genomic_DNA"/>
</dbReference>
<dbReference type="RefSeq" id="WP_343974312.1">
    <property type="nucleotide sequence ID" value="NZ_BAAAGK010000120.1"/>
</dbReference>
<dbReference type="InterPro" id="IPR056639">
    <property type="entry name" value="DUF7737"/>
</dbReference>
<evidence type="ECO:0000313" key="3">
    <source>
        <dbReference type="EMBL" id="MFC7606698.1"/>
    </source>
</evidence>
<evidence type="ECO:0000259" key="2">
    <source>
        <dbReference type="Pfam" id="PF24879"/>
    </source>
</evidence>
<organism evidence="3 4">
    <name type="scientific">Streptosporangium amethystogenes subsp. fukuiense</name>
    <dbReference type="NCBI Taxonomy" id="698418"/>
    <lineage>
        <taxon>Bacteria</taxon>
        <taxon>Bacillati</taxon>
        <taxon>Actinomycetota</taxon>
        <taxon>Actinomycetes</taxon>
        <taxon>Streptosporangiales</taxon>
        <taxon>Streptosporangiaceae</taxon>
        <taxon>Streptosporangium</taxon>
    </lineage>
</organism>
<dbReference type="Proteomes" id="UP001596514">
    <property type="component" value="Unassembled WGS sequence"/>
</dbReference>
<reference evidence="4" key="1">
    <citation type="journal article" date="2019" name="Int. J. Syst. Evol. Microbiol.">
        <title>The Global Catalogue of Microorganisms (GCM) 10K type strain sequencing project: providing services to taxonomists for standard genome sequencing and annotation.</title>
        <authorList>
            <consortium name="The Broad Institute Genomics Platform"/>
            <consortium name="The Broad Institute Genome Sequencing Center for Infectious Disease"/>
            <person name="Wu L."/>
            <person name="Ma J."/>
        </authorList>
    </citation>
    <scope>NUCLEOTIDE SEQUENCE [LARGE SCALE GENOMIC DNA]</scope>
    <source>
        <strain evidence="4">JCM 10083</strain>
    </source>
</reference>
<dbReference type="InterPro" id="IPR025406">
    <property type="entry name" value="DUF4132"/>
</dbReference>
<feature type="domain" description="DUF7737" evidence="2">
    <location>
        <begin position="727"/>
        <end position="828"/>
    </location>
</feature>
<dbReference type="Pfam" id="PF24879">
    <property type="entry name" value="DUF7737"/>
    <property type="match status" value="1"/>
</dbReference>